<dbReference type="RefSeq" id="WP_025734302.1">
    <property type="nucleotide sequence ID" value="NZ_CP024963.1"/>
</dbReference>
<dbReference type="InterPro" id="IPR027417">
    <property type="entry name" value="P-loop_NTPase"/>
</dbReference>
<dbReference type="InterPro" id="IPR003439">
    <property type="entry name" value="ABC_transporter-like_ATP-bd"/>
</dbReference>
<protein>
    <recommendedName>
        <fullName evidence="1">ABC transporter domain-containing protein</fullName>
    </recommendedName>
</protein>
<feature type="domain" description="ABC transporter" evidence="1">
    <location>
        <begin position="4"/>
        <end position="69"/>
    </location>
</feature>
<dbReference type="GO" id="GO:0016887">
    <property type="term" value="F:ATP hydrolysis activity"/>
    <property type="evidence" value="ECO:0007669"/>
    <property type="project" value="InterPro"/>
</dbReference>
<evidence type="ECO:0000259" key="1">
    <source>
        <dbReference type="Pfam" id="PF00005"/>
    </source>
</evidence>
<dbReference type="AlphaFoldDB" id="A0A2K8NSQ6"/>
<dbReference type="PANTHER" id="PTHR42855:SF2">
    <property type="entry name" value="DRUG RESISTANCE ABC TRANSPORTER,ATP-BINDING PROTEIN"/>
    <property type="match status" value="1"/>
</dbReference>
<dbReference type="SUPFAM" id="SSF52540">
    <property type="entry name" value="P-loop containing nucleoside triphosphate hydrolases"/>
    <property type="match status" value="1"/>
</dbReference>
<name>A0A2K8NSQ6_9MOLU</name>
<proteinExistence type="predicted"/>
<dbReference type="Pfam" id="PF00005">
    <property type="entry name" value="ABC_tran"/>
    <property type="match status" value="1"/>
</dbReference>
<keyword evidence="3" id="KW-1185">Reference proteome</keyword>
<evidence type="ECO:0000313" key="3">
    <source>
        <dbReference type="Proteomes" id="UP000232063"/>
    </source>
</evidence>
<dbReference type="KEGG" id="elj:ELUMI_v1c01600"/>
<dbReference type="Proteomes" id="UP000232063">
    <property type="component" value="Chromosome"/>
</dbReference>
<dbReference type="InterPro" id="IPR051309">
    <property type="entry name" value="ABCF_ATPase"/>
</dbReference>
<dbReference type="EMBL" id="CP024963">
    <property type="protein sequence ID" value="ATZ16885.1"/>
    <property type="molecule type" value="Genomic_DNA"/>
</dbReference>
<gene>
    <name evidence="2" type="ORF">ELUMI_v1c01600</name>
</gene>
<dbReference type="PANTHER" id="PTHR42855">
    <property type="entry name" value="ABC TRANSPORTER ATP-BINDING SUBUNIT"/>
    <property type="match status" value="1"/>
</dbReference>
<organism evidence="2 3">
    <name type="scientific">Williamsoniiplasma luminosum</name>
    <dbReference type="NCBI Taxonomy" id="214888"/>
    <lineage>
        <taxon>Bacteria</taxon>
        <taxon>Bacillati</taxon>
        <taxon>Mycoplasmatota</taxon>
        <taxon>Mollicutes</taxon>
        <taxon>Entomoplasmatales</taxon>
        <taxon>Williamsoniiplasma</taxon>
    </lineage>
</organism>
<dbReference type="Gene3D" id="3.40.50.300">
    <property type="entry name" value="P-loop containing nucleotide triphosphate hydrolases"/>
    <property type="match status" value="1"/>
</dbReference>
<evidence type="ECO:0000313" key="2">
    <source>
        <dbReference type="EMBL" id="ATZ16885.1"/>
    </source>
</evidence>
<reference evidence="2 3" key="1">
    <citation type="submission" date="2017-11" db="EMBL/GenBank/DDBJ databases">
        <title>Genome sequence of Entomoplasma luminosum PIMN-1 (ATCC 49195).</title>
        <authorList>
            <person name="Lo W.-S."/>
            <person name="Gasparich G.E."/>
            <person name="Kuo C.-H."/>
        </authorList>
    </citation>
    <scope>NUCLEOTIDE SEQUENCE [LARGE SCALE GENOMIC DNA]</scope>
    <source>
        <strain evidence="2 3">PIMN-1</strain>
    </source>
</reference>
<sequence length="112" mass="13009">MKLTVREYIYNHLGNNDKNIRTLLSQFKYSEQTFHKNVVDLSEGEKMQLNLSILILKETNILLLDEPTNYLDIMSIEMLEQALERYCGTIILVTHDSTFASKIVTKIVNIET</sequence>
<dbReference type="GO" id="GO:0005524">
    <property type="term" value="F:ATP binding"/>
    <property type="evidence" value="ECO:0007669"/>
    <property type="project" value="InterPro"/>
</dbReference>
<accession>A0A2K8NSQ6</accession>